<dbReference type="AlphaFoldDB" id="A0A0A2TEG5"/>
<name>A0A0A2TEG5_9BACI</name>
<dbReference type="Gene3D" id="3.30.420.40">
    <property type="match status" value="2"/>
</dbReference>
<dbReference type="Proteomes" id="UP000030147">
    <property type="component" value="Unassembled WGS sequence"/>
</dbReference>
<dbReference type="InterPro" id="IPR005883">
    <property type="entry name" value="PilM"/>
</dbReference>
<evidence type="ECO:0000313" key="2">
    <source>
        <dbReference type="Proteomes" id="UP000030147"/>
    </source>
</evidence>
<organism evidence="1 2">
    <name type="scientific">Pontibacillus yanchengensis Y32</name>
    <dbReference type="NCBI Taxonomy" id="1385514"/>
    <lineage>
        <taxon>Bacteria</taxon>
        <taxon>Bacillati</taxon>
        <taxon>Bacillota</taxon>
        <taxon>Bacilli</taxon>
        <taxon>Bacillales</taxon>
        <taxon>Bacillaceae</taxon>
        <taxon>Pontibacillus</taxon>
    </lineage>
</organism>
<evidence type="ECO:0008006" key="3">
    <source>
        <dbReference type="Google" id="ProtNLM"/>
    </source>
</evidence>
<protein>
    <recommendedName>
        <fullName evidence="3">Pilus assembly protein PilM</fullName>
    </recommendedName>
</protein>
<proteinExistence type="predicted"/>
<dbReference type="RefSeq" id="WP_036816599.1">
    <property type="nucleotide sequence ID" value="NZ_AVBF01000007.1"/>
</dbReference>
<dbReference type="Gene3D" id="3.30.1490.300">
    <property type="match status" value="1"/>
</dbReference>
<dbReference type="eggNOG" id="COG4972">
    <property type="taxonomic scope" value="Bacteria"/>
</dbReference>
<comment type="caution">
    <text evidence="1">The sequence shown here is derived from an EMBL/GenBank/DDBJ whole genome shotgun (WGS) entry which is preliminary data.</text>
</comment>
<accession>A0A0A2TEG5</accession>
<keyword evidence="2" id="KW-1185">Reference proteome</keyword>
<sequence length="327" mass="38399">MRFSLKPGKHRVNLVIKDHVIRFSYTNSPAELDDLDYFGVQTLPKGVIKEGKILDSQTLMSIIEQLVDTYNWKKDKLYFCLPDASVVIRTYQIPVDIEKDEIKGYLYMKLGDDLHLPFDDPIFDYQFLHKDENMNHILLFAYPEQQIRIYESIFEETKLRAKVADLSSLSIYRLYNQSNPNKEDEHLLSLQWNVDGCVLTVFRKGRPEFIRHMKNPLDIESFKKATVDSFRFEWYGPQEDLNAYIQDQLMEVQRVMDFYRYSVMKGDAGITKILLSGDFSELTYVYSECTERFSIPIELLRLHDIHTKSGERLPDQFAEVAGLSLKE</sequence>
<dbReference type="STRING" id="1385514.N782_21245"/>
<evidence type="ECO:0000313" key="1">
    <source>
        <dbReference type="EMBL" id="KGP73924.1"/>
    </source>
</evidence>
<gene>
    <name evidence="1" type="ORF">N782_21245</name>
</gene>
<dbReference type="EMBL" id="AVBF01000007">
    <property type="protein sequence ID" value="KGP73924.1"/>
    <property type="molecule type" value="Genomic_DNA"/>
</dbReference>
<reference evidence="1 2" key="1">
    <citation type="journal article" date="2015" name="Stand. Genomic Sci.">
        <title>High quality draft genome sequence of the moderately halophilic bacterium Pontibacillus yanchengensis Y32(T) and comparison among Pontibacillus genomes.</title>
        <authorList>
            <person name="Huang J."/>
            <person name="Qiao Z.X."/>
            <person name="Tang J.W."/>
            <person name="Wang G."/>
        </authorList>
    </citation>
    <scope>NUCLEOTIDE SEQUENCE [LARGE SCALE GENOMIC DNA]</scope>
    <source>
        <strain evidence="1 2">Y32</strain>
    </source>
</reference>
<dbReference type="Pfam" id="PF11104">
    <property type="entry name" value="PilM_2"/>
    <property type="match status" value="1"/>
</dbReference>
<dbReference type="OrthoDB" id="2690797at2"/>